<dbReference type="Proteomes" id="UP000463337">
    <property type="component" value="Unassembled WGS sequence"/>
</dbReference>
<evidence type="ECO:0000313" key="3">
    <source>
        <dbReference type="Proteomes" id="UP000463337"/>
    </source>
</evidence>
<dbReference type="AlphaFoldDB" id="A0A7K0GP25"/>
<name>A0A7K0GP25_PARDI</name>
<reference evidence="2 3" key="1">
    <citation type="journal article" date="2019" name="Nat. Med.">
        <title>A library of human gut bacterial isolates paired with longitudinal multiomics data enables mechanistic microbiome research.</title>
        <authorList>
            <person name="Poyet M."/>
            <person name="Groussin M."/>
            <person name="Gibbons S.M."/>
            <person name="Avila-Pacheco J."/>
            <person name="Jiang X."/>
            <person name="Kearney S.M."/>
            <person name="Perrotta A.R."/>
            <person name="Berdy B."/>
            <person name="Zhao S."/>
            <person name="Lieberman T.D."/>
            <person name="Swanson P.K."/>
            <person name="Smith M."/>
            <person name="Roesemann S."/>
            <person name="Alexander J.E."/>
            <person name="Rich S.A."/>
            <person name="Livny J."/>
            <person name="Vlamakis H."/>
            <person name="Clish C."/>
            <person name="Bullock K."/>
            <person name="Deik A."/>
            <person name="Scott J."/>
            <person name="Pierce K.A."/>
            <person name="Xavier R.J."/>
            <person name="Alm E.J."/>
        </authorList>
    </citation>
    <scope>NUCLEOTIDE SEQUENCE [LARGE SCALE GENOMIC DNA]</scope>
    <source>
        <strain evidence="2 3">BIOML-A41</strain>
    </source>
</reference>
<comment type="caution">
    <text evidence="2">The sequence shown here is derived from an EMBL/GenBank/DDBJ whole genome shotgun (WGS) entry which is preliminary data.</text>
</comment>
<evidence type="ECO:0000256" key="1">
    <source>
        <dbReference type="SAM" id="MobiDB-lite"/>
    </source>
</evidence>
<feature type="region of interest" description="Disordered" evidence="1">
    <location>
        <begin position="51"/>
        <end position="74"/>
    </location>
</feature>
<proteinExistence type="predicted"/>
<evidence type="ECO:0000313" key="2">
    <source>
        <dbReference type="EMBL" id="MRY60640.1"/>
    </source>
</evidence>
<accession>A0A7K0GP25</accession>
<feature type="compositionally biased region" description="Polar residues" evidence="1">
    <location>
        <begin position="61"/>
        <end position="74"/>
    </location>
</feature>
<sequence>MKLLALNPKVKRVAQNLNPTNKTHLAKKTFVDADNHKYHLSMFPLNFQNQRRSAQEHGKMNLTNTKGLNDTKAN</sequence>
<protein>
    <submittedName>
        <fullName evidence="2">Uncharacterized protein</fullName>
    </submittedName>
</protein>
<organism evidence="2 3">
    <name type="scientific">Parabacteroides distasonis</name>
    <dbReference type="NCBI Taxonomy" id="823"/>
    <lineage>
        <taxon>Bacteria</taxon>
        <taxon>Pseudomonadati</taxon>
        <taxon>Bacteroidota</taxon>
        <taxon>Bacteroidia</taxon>
        <taxon>Bacteroidales</taxon>
        <taxon>Tannerellaceae</taxon>
        <taxon>Parabacteroides</taxon>
    </lineage>
</organism>
<gene>
    <name evidence="2" type="ORF">GKD59_22665</name>
</gene>
<dbReference type="EMBL" id="WKLT01000065">
    <property type="protein sequence ID" value="MRY60640.1"/>
    <property type="molecule type" value="Genomic_DNA"/>
</dbReference>